<evidence type="ECO:0000313" key="3">
    <source>
        <dbReference type="EMBL" id="XCM38167.1"/>
    </source>
</evidence>
<proteinExistence type="predicted"/>
<dbReference type="RefSeq" id="WP_354635750.1">
    <property type="nucleotide sequence ID" value="NZ_CP159837.1"/>
</dbReference>
<dbReference type="PANTHER" id="PTHR36740">
    <property type="entry name" value="PRC DOMAIN-CONTAINING PROTEIN"/>
    <property type="match status" value="1"/>
</dbReference>
<organism evidence="3">
    <name type="scientific">Planktothricoides raciborskii GIHE-MW2</name>
    <dbReference type="NCBI Taxonomy" id="2792601"/>
    <lineage>
        <taxon>Bacteria</taxon>
        <taxon>Bacillati</taxon>
        <taxon>Cyanobacteriota</taxon>
        <taxon>Cyanophyceae</taxon>
        <taxon>Oscillatoriophycideae</taxon>
        <taxon>Oscillatoriales</taxon>
        <taxon>Oscillatoriaceae</taxon>
        <taxon>Planktothricoides</taxon>
    </lineage>
</organism>
<accession>A0AAU8JHD9</accession>
<dbReference type="Gene3D" id="2.30.30.240">
    <property type="entry name" value="PRC-barrel domain"/>
    <property type="match status" value="2"/>
</dbReference>
<reference evidence="3" key="1">
    <citation type="submission" date="2024-07" db="EMBL/GenBank/DDBJ databases">
        <authorList>
            <person name="Kim Y.J."/>
            <person name="Jeong J.Y."/>
        </authorList>
    </citation>
    <scope>NUCLEOTIDE SEQUENCE</scope>
    <source>
        <strain evidence="3">GIHE-MW2</strain>
    </source>
</reference>
<dbReference type="SUPFAM" id="SSF50346">
    <property type="entry name" value="PRC-barrel domain"/>
    <property type="match status" value="2"/>
</dbReference>
<feature type="domain" description="PRC-barrel" evidence="2">
    <location>
        <begin position="9"/>
        <end position="74"/>
    </location>
</feature>
<dbReference type="Pfam" id="PF05239">
    <property type="entry name" value="PRC"/>
    <property type="match status" value="2"/>
</dbReference>
<feature type="compositionally biased region" description="Basic and acidic residues" evidence="1">
    <location>
        <begin position="217"/>
        <end position="231"/>
    </location>
</feature>
<feature type="domain" description="PRC-barrel" evidence="2">
    <location>
        <begin position="84"/>
        <end position="160"/>
    </location>
</feature>
<feature type="compositionally biased region" description="Basic and acidic residues" evidence="1">
    <location>
        <begin position="270"/>
        <end position="280"/>
    </location>
</feature>
<gene>
    <name evidence="3" type="ORF">ABWT76_000999</name>
</gene>
<evidence type="ECO:0000259" key="2">
    <source>
        <dbReference type="Pfam" id="PF05239"/>
    </source>
</evidence>
<feature type="compositionally biased region" description="Acidic residues" evidence="1">
    <location>
        <begin position="233"/>
        <end position="243"/>
    </location>
</feature>
<protein>
    <submittedName>
        <fullName evidence="3">PRC-barrel domain-containing protein</fullName>
    </submittedName>
</protein>
<feature type="region of interest" description="Disordered" evidence="1">
    <location>
        <begin position="217"/>
        <end position="249"/>
    </location>
</feature>
<feature type="compositionally biased region" description="Acidic residues" evidence="1">
    <location>
        <begin position="290"/>
        <end position="309"/>
    </location>
</feature>
<name>A0AAU8JHD9_9CYAN</name>
<dbReference type="InterPro" id="IPR027275">
    <property type="entry name" value="PRC-brl_dom"/>
</dbReference>
<sequence length="335" mass="38266">MTSEIIRPRSEILNTQVITRNSGKRIGVVKELLVDIDRREVVALGLRDSLISLAGMPRFMMLSSIQKIGDVILVEDENVIEDIDVEAYSNLIGSEVITETGDLLGKVRGFKFNVETGELYSLIIASLGIPQIPEQMLSTYELPIDEIVSSGPNRLIVFEGAQDRLTQLSVGVMERLGIGEAPWEKNREEEFLTPKIRIDNQLGTGAKIPEPEPVRFREADRERESPARVVEEAWSEDEWDEPEPVPVPEPISEAMYYEEELEEDNWNEASRGDRYEDYRDPVNPYREPEYAQEYDYPDVEADAWADEGEQTPYTPPRVNIPQKQKTPEYEEEPGY</sequence>
<dbReference type="AlphaFoldDB" id="A0AAU8JHD9"/>
<dbReference type="PANTHER" id="PTHR36740:SF1">
    <property type="entry name" value="PRC-BARREL DOMAIN-CONTAINING PROTEIN"/>
    <property type="match status" value="1"/>
</dbReference>
<evidence type="ECO:0000256" key="1">
    <source>
        <dbReference type="SAM" id="MobiDB-lite"/>
    </source>
</evidence>
<dbReference type="EMBL" id="CP159837">
    <property type="protein sequence ID" value="XCM38167.1"/>
    <property type="molecule type" value="Genomic_DNA"/>
</dbReference>
<feature type="region of interest" description="Disordered" evidence="1">
    <location>
        <begin position="261"/>
        <end position="335"/>
    </location>
</feature>
<dbReference type="InterPro" id="IPR011033">
    <property type="entry name" value="PRC_barrel-like_sf"/>
</dbReference>